<name>A0A085NAZ7_9BILA</name>
<sequence length="83" mass="9483">MHINKDAGNFMRSMKQSWQAMKKSIINEWTCKCCCSSIIPFDVQLHYAKQPTFLFNSKPHIAKSFSGIDKRAENNDDLAGSIE</sequence>
<dbReference type="Proteomes" id="UP000030758">
    <property type="component" value="Unassembled WGS sequence"/>
</dbReference>
<proteinExistence type="predicted"/>
<dbReference type="AlphaFoldDB" id="A0A085NAZ7"/>
<reference evidence="1" key="1">
    <citation type="journal article" date="2014" name="Nat. Genet.">
        <title>Genome and transcriptome of the porcine whipworm Trichuris suis.</title>
        <authorList>
            <person name="Jex A.R."/>
            <person name="Nejsum P."/>
            <person name="Schwarz E.M."/>
            <person name="Hu L."/>
            <person name="Young N.D."/>
            <person name="Hall R.S."/>
            <person name="Korhonen P.K."/>
            <person name="Liao S."/>
            <person name="Thamsborg S."/>
            <person name="Xia J."/>
            <person name="Xu P."/>
            <person name="Wang S."/>
            <person name="Scheerlinck J.P."/>
            <person name="Hofmann A."/>
            <person name="Sternberg P.W."/>
            <person name="Wang J."/>
            <person name="Gasser R.B."/>
        </authorList>
    </citation>
    <scope>NUCLEOTIDE SEQUENCE [LARGE SCALE GENOMIC DNA]</scope>
    <source>
        <strain evidence="1">DCEP-RM93F</strain>
    </source>
</reference>
<protein>
    <submittedName>
        <fullName evidence="1">Uncharacterized protein</fullName>
    </submittedName>
</protein>
<organism evidence="1">
    <name type="scientific">Trichuris suis</name>
    <name type="common">pig whipworm</name>
    <dbReference type="NCBI Taxonomy" id="68888"/>
    <lineage>
        <taxon>Eukaryota</taxon>
        <taxon>Metazoa</taxon>
        <taxon>Ecdysozoa</taxon>
        <taxon>Nematoda</taxon>
        <taxon>Enoplea</taxon>
        <taxon>Dorylaimia</taxon>
        <taxon>Trichinellida</taxon>
        <taxon>Trichuridae</taxon>
        <taxon>Trichuris</taxon>
    </lineage>
</organism>
<accession>A0A085NAZ7</accession>
<dbReference type="EMBL" id="KL367522">
    <property type="protein sequence ID" value="KFD66643.1"/>
    <property type="molecule type" value="Genomic_DNA"/>
</dbReference>
<gene>
    <name evidence="1" type="ORF">M514_21160</name>
</gene>
<evidence type="ECO:0000313" key="1">
    <source>
        <dbReference type="EMBL" id="KFD66643.1"/>
    </source>
</evidence>